<dbReference type="EMBL" id="JAFCMP010000511">
    <property type="protein sequence ID" value="KAG5178923.1"/>
    <property type="molecule type" value="Genomic_DNA"/>
</dbReference>
<name>A0A835YYH6_9STRA</name>
<feature type="region of interest" description="Disordered" evidence="2">
    <location>
        <begin position="93"/>
        <end position="128"/>
    </location>
</feature>
<feature type="coiled-coil region" evidence="1">
    <location>
        <begin position="30"/>
        <end position="81"/>
    </location>
</feature>
<reference evidence="4" key="1">
    <citation type="submission" date="2021-02" db="EMBL/GenBank/DDBJ databases">
        <title>First Annotated Genome of the Yellow-green Alga Tribonema minus.</title>
        <authorList>
            <person name="Mahan K.M."/>
        </authorList>
    </citation>
    <scope>NUCLEOTIDE SEQUENCE</scope>
    <source>
        <strain evidence="4">UTEX B ZZ1240</strain>
    </source>
</reference>
<accession>A0A835YYH6</accession>
<keyword evidence="3" id="KW-1133">Transmembrane helix</keyword>
<dbReference type="AlphaFoldDB" id="A0A835YYH6"/>
<sequence length="173" mass="18619">MGARVDAPAAGAFVVIFAAFLILRHRVLGAIRAREERSRFERTLQQAEVRTLGGEAAPGELEDAQLKMATLQRREEDARTVTGPFGYSFRLMVPNAPNNNDNSRQARREANADGGSGGDDGGGRGADDEIKKLGPGQYVVLGLVLLSQIWLLAVLSADPMSPPSDMFYATFGN</sequence>
<evidence type="ECO:0000256" key="3">
    <source>
        <dbReference type="SAM" id="Phobius"/>
    </source>
</evidence>
<evidence type="ECO:0000256" key="2">
    <source>
        <dbReference type="SAM" id="MobiDB-lite"/>
    </source>
</evidence>
<keyword evidence="1" id="KW-0175">Coiled coil</keyword>
<feature type="transmembrane region" description="Helical" evidence="3">
    <location>
        <begin position="138"/>
        <end position="157"/>
    </location>
</feature>
<keyword evidence="3" id="KW-0812">Transmembrane</keyword>
<keyword evidence="5" id="KW-1185">Reference proteome</keyword>
<protein>
    <submittedName>
        <fullName evidence="4">Uncharacterized protein</fullName>
    </submittedName>
</protein>
<organism evidence="4 5">
    <name type="scientific">Tribonema minus</name>
    <dbReference type="NCBI Taxonomy" id="303371"/>
    <lineage>
        <taxon>Eukaryota</taxon>
        <taxon>Sar</taxon>
        <taxon>Stramenopiles</taxon>
        <taxon>Ochrophyta</taxon>
        <taxon>PX clade</taxon>
        <taxon>Xanthophyceae</taxon>
        <taxon>Tribonematales</taxon>
        <taxon>Tribonemataceae</taxon>
        <taxon>Tribonema</taxon>
    </lineage>
</organism>
<evidence type="ECO:0000256" key="1">
    <source>
        <dbReference type="SAM" id="Coils"/>
    </source>
</evidence>
<comment type="caution">
    <text evidence="4">The sequence shown here is derived from an EMBL/GenBank/DDBJ whole genome shotgun (WGS) entry which is preliminary data.</text>
</comment>
<gene>
    <name evidence="4" type="ORF">JKP88DRAFT_224991</name>
</gene>
<proteinExistence type="predicted"/>
<evidence type="ECO:0000313" key="5">
    <source>
        <dbReference type="Proteomes" id="UP000664859"/>
    </source>
</evidence>
<evidence type="ECO:0000313" key="4">
    <source>
        <dbReference type="EMBL" id="KAG5178923.1"/>
    </source>
</evidence>
<dbReference type="Proteomes" id="UP000664859">
    <property type="component" value="Unassembled WGS sequence"/>
</dbReference>
<feature type="transmembrane region" description="Helical" evidence="3">
    <location>
        <begin position="6"/>
        <end position="23"/>
    </location>
</feature>
<keyword evidence="3" id="KW-0472">Membrane</keyword>